<reference evidence="3 4" key="1">
    <citation type="submission" date="2016-11" db="EMBL/GenBank/DDBJ databases">
        <title>Complete genome sequencing of Virgibacillus halodenitrificans PDB-F2.</title>
        <authorList>
            <person name="Sun Z."/>
            <person name="Zhou Y."/>
            <person name="Li H."/>
        </authorList>
    </citation>
    <scope>NUCLEOTIDE SEQUENCE [LARGE SCALE GENOMIC DNA]</scope>
    <source>
        <strain evidence="3 4">PDB-F2</strain>
    </source>
</reference>
<dbReference type="AlphaFoldDB" id="A0AAC9J2A9"/>
<dbReference type="Pfam" id="PF13477">
    <property type="entry name" value="Glyco_trans_4_2"/>
    <property type="match status" value="1"/>
</dbReference>
<accession>A0AAC9J2A9</accession>
<dbReference type="RefSeq" id="WP_071649625.1">
    <property type="nucleotide sequence ID" value="NZ_CP017962.1"/>
</dbReference>
<dbReference type="Proteomes" id="UP000182945">
    <property type="component" value="Chromosome"/>
</dbReference>
<dbReference type="InterPro" id="IPR001296">
    <property type="entry name" value="Glyco_trans_1"/>
</dbReference>
<dbReference type="Pfam" id="PF00534">
    <property type="entry name" value="Glycos_transf_1"/>
    <property type="match status" value="1"/>
</dbReference>
<feature type="domain" description="Glycosyltransferase subfamily 4-like N-terminal" evidence="2">
    <location>
        <begin position="2"/>
        <end position="144"/>
    </location>
</feature>
<evidence type="ECO:0000259" key="1">
    <source>
        <dbReference type="Pfam" id="PF00534"/>
    </source>
</evidence>
<dbReference type="PANTHER" id="PTHR12526:SF630">
    <property type="entry name" value="GLYCOSYLTRANSFERASE"/>
    <property type="match status" value="1"/>
</dbReference>
<evidence type="ECO:0000313" key="3">
    <source>
        <dbReference type="EMBL" id="APC49620.1"/>
    </source>
</evidence>
<gene>
    <name evidence="3" type="ORF">BME96_16100</name>
</gene>
<dbReference type="InterPro" id="IPR028098">
    <property type="entry name" value="Glyco_trans_4-like_N"/>
</dbReference>
<evidence type="ECO:0000313" key="4">
    <source>
        <dbReference type="Proteomes" id="UP000182945"/>
    </source>
</evidence>
<dbReference type="EMBL" id="CP017962">
    <property type="protein sequence ID" value="APC49620.1"/>
    <property type="molecule type" value="Genomic_DNA"/>
</dbReference>
<sequence>MKILYVANVHRHFNAFHLPYLKWLKDQGCIVHVAANGDEIVPYVDKQFNIKVQRSPYKLQNIVAYKELKSIIDNQKYDLIHCHTPMGGILARLASRKTRKRGSKVIYTAHGFHFCHGGPIINWLLYYPIERFMARYTDALITINTEDYQTAKSFKVKEHYSIPGIGLDLKKMRMKTQLNKIEKREELNIPMDDLVLTSVGDLTKRKNHEVVIRAIAKLGNIKLRYVICGTGEQESYLRDLASKLKVEDKVIFMGYRTDVNEILKASDIFVFPSLWEGLGIAGIEAMASGIPVIASNRHGILDYAIDNRTALLCEPKDEESFANGIYRLISEKGLAEKLVTNAYEIINQFDIHNSLQRMKEIYIKYI</sequence>
<dbReference type="CDD" id="cd03808">
    <property type="entry name" value="GT4_CapM-like"/>
    <property type="match status" value="1"/>
</dbReference>
<proteinExistence type="predicted"/>
<dbReference type="KEGG" id="vhl:BME96_16100"/>
<dbReference type="Gene3D" id="3.40.50.2000">
    <property type="entry name" value="Glycogen Phosphorylase B"/>
    <property type="match status" value="2"/>
</dbReference>
<organism evidence="3 4">
    <name type="scientific">Virgibacillus halodenitrificans</name>
    <name type="common">Bacillus halodenitrificans</name>
    <dbReference type="NCBI Taxonomy" id="1482"/>
    <lineage>
        <taxon>Bacteria</taxon>
        <taxon>Bacillati</taxon>
        <taxon>Bacillota</taxon>
        <taxon>Bacilli</taxon>
        <taxon>Bacillales</taxon>
        <taxon>Bacillaceae</taxon>
        <taxon>Virgibacillus</taxon>
    </lineage>
</organism>
<feature type="domain" description="Glycosyl transferase family 1" evidence="1">
    <location>
        <begin position="180"/>
        <end position="344"/>
    </location>
</feature>
<dbReference type="GO" id="GO:0016757">
    <property type="term" value="F:glycosyltransferase activity"/>
    <property type="evidence" value="ECO:0007669"/>
    <property type="project" value="InterPro"/>
</dbReference>
<dbReference type="SUPFAM" id="SSF53756">
    <property type="entry name" value="UDP-Glycosyltransferase/glycogen phosphorylase"/>
    <property type="match status" value="1"/>
</dbReference>
<evidence type="ECO:0008006" key="5">
    <source>
        <dbReference type="Google" id="ProtNLM"/>
    </source>
</evidence>
<dbReference type="GeneID" id="71515936"/>
<dbReference type="PANTHER" id="PTHR12526">
    <property type="entry name" value="GLYCOSYLTRANSFERASE"/>
    <property type="match status" value="1"/>
</dbReference>
<name>A0AAC9J2A9_VIRHA</name>
<evidence type="ECO:0000259" key="2">
    <source>
        <dbReference type="Pfam" id="PF13477"/>
    </source>
</evidence>
<protein>
    <recommendedName>
        <fullName evidence="5">Glycosyltransferase</fullName>
    </recommendedName>
</protein>